<proteinExistence type="predicted"/>
<reference evidence="3 4" key="1">
    <citation type="journal article" date="2024" name="Nat. Commun.">
        <title>Phylogenomics reveals the evolutionary origins of lichenization in chlorophyte algae.</title>
        <authorList>
            <person name="Puginier C."/>
            <person name="Libourel C."/>
            <person name="Otte J."/>
            <person name="Skaloud P."/>
            <person name="Haon M."/>
            <person name="Grisel S."/>
            <person name="Petersen M."/>
            <person name="Berrin J.G."/>
            <person name="Delaux P.M."/>
            <person name="Dal Grande F."/>
            <person name="Keller J."/>
        </authorList>
    </citation>
    <scope>NUCLEOTIDE SEQUENCE [LARGE SCALE GENOMIC DNA]</scope>
    <source>
        <strain evidence="3 4">SAG 2043</strain>
    </source>
</reference>
<organism evidence="3 4">
    <name type="scientific">[Myrmecia] bisecta</name>
    <dbReference type="NCBI Taxonomy" id="41462"/>
    <lineage>
        <taxon>Eukaryota</taxon>
        <taxon>Viridiplantae</taxon>
        <taxon>Chlorophyta</taxon>
        <taxon>core chlorophytes</taxon>
        <taxon>Trebouxiophyceae</taxon>
        <taxon>Trebouxiales</taxon>
        <taxon>Trebouxiaceae</taxon>
        <taxon>Myrmecia</taxon>
    </lineage>
</organism>
<accession>A0AAW1Q054</accession>
<feature type="signal peptide" evidence="2">
    <location>
        <begin position="1"/>
        <end position="18"/>
    </location>
</feature>
<dbReference type="EMBL" id="JALJOR010000006">
    <property type="protein sequence ID" value="KAK9815460.1"/>
    <property type="molecule type" value="Genomic_DNA"/>
</dbReference>
<feature type="compositionally biased region" description="Polar residues" evidence="1">
    <location>
        <begin position="84"/>
        <end position="99"/>
    </location>
</feature>
<evidence type="ECO:0000313" key="3">
    <source>
        <dbReference type="EMBL" id="KAK9815460.1"/>
    </source>
</evidence>
<comment type="caution">
    <text evidence="3">The sequence shown here is derived from an EMBL/GenBank/DDBJ whole genome shotgun (WGS) entry which is preliminary data.</text>
</comment>
<dbReference type="AlphaFoldDB" id="A0AAW1Q054"/>
<feature type="region of interest" description="Disordered" evidence="1">
    <location>
        <begin position="76"/>
        <end position="99"/>
    </location>
</feature>
<evidence type="ECO:0000313" key="4">
    <source>
        <dbReference type="Proteomes" id="UP001489004"/>
    </source>
</evidence>
<name>A0AAW1Q054_9CHLO</name>
<evidence type="ECO:0000256" key="2">
    <source>
        <dbReference type="SAM" id="SignalP"/>
    </source>
</evidence>
<keyword evidence="2" id="KW-0732">Signal</keyword>
<gene>
    <name evidence="3" type="ORF">WJX72_003985</name>
</gene>
<feature type="chain" id="PRO_5043934746" evidence="2">
    <location>
        <begin position="19"/>
        <end position="104"/>
    </location>
</feature>
<dbReference type="Proteomes" id="UP001489004">
    <property type="component" value="Unassembled WGS sequence"/>
</dbReference>
<keyword evidence="4" id="KW-1185">Reference proteome</keyword>
<protein>
    <submittedName>
        <fullName evidence="3">Uncharacterized protein</fullName>
    </submittedName>
</protein>
<evidence type="ECO:0000256" key="1">
    <source>
        <dbReference type="SAM" id="MobiDB-lite"/>
    </source>
</evidence>
<sequence>MDRSSLGRALRLIGVVLGHLTADFGLEGGSLNPGSLLSTQAVLQSCTWHPGPDDFLFTATLLVSPTPSWHLQHANDPLPGMRRAQTSSAPGTRPGTTACSLWRV</sequence>